<dbReference type="RefSeq" id="WP_136393983.1">
    <property type="nucleotide sequence ID" value="NZ_SSND01000001.1"/>
</dbReference>
<evidence type="ECO:0000256" key="3">
    <source>
        <dbReference type="ARBA" id="ARBA00022448"/>
    </source>
</evidence>
<dbReference type="OrthoDB" id="9802264at2"/>
<comment type="similarity">
    <text evidence="2">Belongs to the ABC transporter superfamily.</text>
</comment>
<dbReference type="PROSITE" id="PS50893">
    <property type="entry name" value="ABC_TRANSPORTER_2"/>
    <property type="match status" value="1"/>
</dbReference>
<evidence type="ECO:0000259" key="8">
    <source>
        <dbReference type="PROSITE" id="PS50893"/>
    </source>
</evidence>
<dbReference type="FunFam" id="3.40.50.300:FF:000016">
    <property type="entry name" value="Oligopeptide ABC transporter ATP-binding component"/>
    <property type="match status" value="1"/>
</dbReference>
<dbReference type="SMART" id="SM00382">
    <property type="entry name" value="AAA"/>
    <property type="match status" value="1"/>
</dbReference>
<evidence type="ECO:0000256" key="1">
    <source>
        <dbReference type="ARBA" id="ARBA00004417"/>
    </source>
</evidence>
<organism evidence="9 10">
    <name type="scientific">Aliigemmobacter aestuarii</name>
    <dbReference type="NCBI Taxonomy" id="1445661"/>
    <lineage>
        <taxon>Bacteria</taxon>
        <taxon>Pseudomonadati</taxon>
        <taxon>Pseudomonadota</taxon>
        <taxon>Alphaproteobacteria</taxon>
        <taxon>Rhodobacterales</taxon>
        <taxon>Paracoccaceae</taxon>
        <taxon>Aliigemmobacter</taxon>
    </lineage>
</organism>
<evidence type="ECO:0000256" key="2">
    <source>
        <dbReference type="ARBA" id="ARBA00005417"/>
    </source>
</evidence>
<name>A0A4V3V0X1_9RHOB</name>
<dbReference type="AlphaFoldDB" id="A0A4V3V0X1"/>
<dbReference type="GO" id="GO:0005886">
    <property type="term" value="C:plasma membrane"/>
    <property type="evidence" value="ECO:0007669"/>
    <property type="project" value="UniProtKB-SubCell"/>
</dbReference>
<evidence type="ECO:0000256" key="7">
    <source>
        <dbReference type="ARBA" id="ARBA00023136"/>
    </source>
</evidence>
<dbReference type="CDD" id="cd03257">
    <property type="entry name" value="ABC_NikE_OppD_transporters"/>
    <property type="match status" value="1"/>
</dbReference>
<reference evidence="9 10" key="1">
    <citation type="submission" date="2019-04" db="EMBL/GenBank/DDBJ databases">
        <title>Draft genome sequence of Gemmobacter aestuarii sp. nov.</title>
        <authorList>
            <person name="Hameed A."/>
            <person name="Lin S.-Y."/>
            <person name="Shahina M."/>
            <person name="Lai W.-A."/>
            <person name="Young C.-C."/>
        </authorList>
    </citation>
    <scope>NUCLEOTIDE SEQUENCE [LARGE SCALE GENOMIC DNA]</scope>
    <source>
        <strain evidence="9 10">CC-PW-75</strain>
    </source>
</reference>
<gene>
    <name evidence="9" type="ORF">E7811_07960</name>
</gene>
<dbReference type="NCBIfam" id="TIGR01727">
    <property type="entry name" value="oligo_HPY"/>
    <property type="match status" value="1"/>
</dbReference>
<keyword evidence="4" id="KW-1003">Cell membrane</keyword>
<dbReference type="PROSITE" id="PS00211">
    <property type="entry name" value="ABC_TRANSPORTER_1"/>
    <property type="match status" value="1"/>
</dbReference>
<dbReference type="PANTHER" id="PTHR43297">
    <property type="entry name" value="OLIGOPEPTIDE TRANSPORT ATP-BINDING PROTEIN APPD"/>
    <property type="match status" value="1"/>
</dbReference>
<protein>
    <submittedName>
        <fullName evidence="9">ABC transporter ATP-binding protein</fullName>
    </submittedName>
</protein>
<dbReference type="InterPro" id="IPR013563">
    <property type="entry name" value="Oligopep_ABC_C"/>
</dbReference>
<keyword evidence="5" id="KW-0547">Nucleotide-binding</keyword>
<keyword evidence="6 9" id="KW-0067">ATP-binding</keyword>
<dbReference type="PANTHER" id="PTHR43297:SF2">
    <property type="entry name" value="DIPEPTIDE TRANSPORT ATP-BINDING PROTEIN DPPD"/>
    <property type="match status" value="1"/>
</dbReference>
<dbReference type="Pfam" id="PF00005">
    <property type="entry name" value="ABC_tran"/>
    <property type="match status" value="1"/>
</dbReference>
<dbReference type="Gene3D" id="3.40.50.300">
    <property type="entry name" value="P-loop containing nucleotide triphosphate hydrolases"/>
    <property type="match status" value="1"/>
</dbReference>
<accession>A0A4V3V0X1</accession>
<dbReference type="InterPro" id="IPR017871">
    <property type="entry name" value="ABC_transporter-like_CS"/>
</dbReference>
<feature type="domain" description="ABC transporter" evidence="8">
    <location>
        <begin position="9"/>
        <end position="256"/>
    </location>
</feature>
<comment type="subcellular location">
    <subcellularLocation>
        <location evidence="1">Cell inner membrane</location>
        <topology evidence="1">Peripheral membrane protein</topology>
    </subcellularLocation>
</comment>
<dbReference type="InterPro" id="IPR027417">
    <property type="entry name" value="P-loop_NTPase"/>
</dbReference>
<dbReference type="SUPFAM" id="SSF52540">
    <property type="entry name" value="P-loop containing nucleoside triphosphate hydrolases"/>
    <property type="match status" value="1"/>
</dbReference>
<comment type="caution">
    <text evidence="9">The sequence shown here is derived from an EMBL/GenBank/DDBJ whole genome shotgun (WGS) entry which is preliminary data.</text>
</comment>
<dbReference type="InterPro" id="IPR050388">
    <property type="entry name" value="ABC_Ni/Peptide_Import"/>
</dbReference>
<evidence type="ECO:0000313" key="10">
    <source>
        <dbReference type="Proteomes" id="UP000309450"/>
    </source>
</evidence>
<sequence>MTAEPLLSIRDLSVRFRLPEGEAVAVDGVSLDLMPGEVLGIVGESGSGKSQILYAMMGLLASNGRAGGQVRFQGQDLLSLPPRALDRVRGQSLSMIFQDPMTSLNPFMRVGDQLAETLRVHQGLSRDAAWKAAVAMLDRVRIPDAASRARRYPHEFSGGMRQRVMIAMALLAKPRLLLADEPTTALDVTIQAQVLDLMAELARETGTSIILVTHDLGVVARLCDRVVVLYGGRVMEEARTETLFDNAAHPYTRGLLAAMPRLEAPLTPRLGTIPGTPRSGGGDVSGCPFAPRCPDRIDICTKARPPMRITGEGRRAACHLVEEAQ</sequence>
<dbReference type="Proteomes" id="UP000309450">
    <property type="component" value="Unassembled WGS sequence"/>
</dbReference>
<dbReference type="InterPro" id="IPR003439">
    <property type="entry name" value="ABC_transporter-like_ATP-bd"/>
</dbReference>
<dbReference type="GO" id="GO:0055085">
    <property type="term" value="P:transmembrane transport"/>
    <property type="evidence" value="ECO:0007669"/>
    <property type="project" value="UniProtKB-ARBA"/>
</dbReference>
<dbReference type="InterPro" id="IPR003593">
    <property type="entry name" value="AAA+_ATPase"/>
</dbReference>
<dbReference type="Pfam" id="PF08352">
    <property type="entry name" value="oligo_HPY"/>
    <property type="match status" value="1"/>
</dbReference>
<dbReference type="GO" id="GO:0005524">
    <property type="term" value="F:ATP binding"/>
    <property type="evidence" value="ECO:0007669"/>
    <property type="project" value="UniProtKB-KW"/>
</dbReference>
<evidence type="ECO:0000256" key="6">
    <source>
        <dbReference type="ARBA" id="ARBA00022840"/>
    </source>
</evidence>
<dbReference type="GO" id="GO:0015833">
    <property type="term" value="P:peptide transport"/>
    <property type="evidence" value="ECO:0007669"/>
    <property type="project" value="InterPro"/>
</dbReference>
<keyword evidence="10" id="KW-1185">Reference proteome</keyword>
<evidence type="ECO:0000313" key="9">
    <source>
        <dbReference type="EMBL" id="THD85612.1"/>
    </source>
</evidence>
<evidence type="ECO:0000256" key="4">
    <source>
        <dbReference type="ARBA" id="ARBA00022475"/>
    </source>
</evidence>
<dbReference type="EMBL" id="SSND01000001">
    <property type="protein sequence ID" value="THD85612.1"/>
    <property type="molecule type" value="Genomic_DNA"/>
</dbReference>
<keyword evidence="3" id="KW-0813">Transport</keyword>
<proteinExistence type="inferred from homology"/>
<dbReference type="GO" id="GO:0016887">
    <property type="term" value="F:ATP hydrolysis activity"/>
    <property type="evidence" value="ECO:0007669"/>
    <property type="project" value="InterPro"/>
</dbReference>
<evidence type="ECO:0000256" key="5">
    <source>
        <dbReference type="ARBA" id="ARBA00022741"/>
    </source>
</evidence>
<keyword evidence="7" id="KW-0472">Membrane</keyword>